<dbReference type="EC" id="3.6.1.-" evidence="2"/>
<dbReference type="Pfam" id="PF04344">
    <property type="entry name" value="CheZ"/>
    <property type="match status" value="1"/>
</dbReference>
<comment type="caution">
    <text evidence="2">The sequence shown here is derived from an EMBL/GenBank/DDBJ whole genome shotgun (WGS) entry which is preliminary data.</text>
</comment>
<gene>
    <name evidence="2" type="ORF">ACFPFW_01065</name>
</gene>
<dbReference type="Gene3D" id="1.10.287.500">
    <property type="entry name" value="Helix hairpin bin"/>
    <property type="match status" value="1"/>
</dbReference>
<dbReference type="SUPFAM" id="SSF75708">
    <property type="entry name" value="Chemotaxis phosphatase CheZ"/>
    <property type="match status" value="1"/>
</dbReference>
<dbReference type="Proteomes" id="UP001595796">
    <property type="component" value="Unassembled WGS sequence"/>
</dbReference>
<evidence type="ECO:0000256" key="1">
    <source>
        <dbReference type="SAM" id="MobiDB-lite"/>
    </source>
</evidence>
<keyword evidence="2" id="KW-0378">Hydrolase</keyword>
<dbReference type="InterPro" id="IPR007439">
    <property type="entry name" value="Chemotax_Pase_CheZ"/>
</dbReference>
<sequence length="242" mass="26712">MTSKARKPFRIEAMMNGEYFPVGANDSHASVMRHAELMSELQTLRAMMKPAAEISNDAISLFKKEISEAFQMKAELDAIQEAIQRTKLEIATLHGSSFETAQMARVTGELDAIVSGTETATQQILEAAEMIDDHALTIQSSAKTARVRGMGSEIQEKVVRIFEACNFQDLTGQRITKVVSTLTFIEDRIDRMIEIWGGMEKFRDITPDLPDAPEGDRALLNGPGLAGEEGRASQDDIDALFD</sequence>
<dbReference type="EMBL" id="JBHSJF010000001">
    <property type="protein sequence ID" value="MFC5066601.1"/>
    <property type="molecule type" value="Genomic_DNA"/>
</dbReference>
<organism evidence="2 3">
    <name type="scientific">Flaviflagellibacter deserti</name>
    <dbReference type="NCBI Taxonomy" id="2267266"/>
    <lineage>
        <taxon>Bacteria</taxon>
        <taxon>Pseudomonadati</taxon>
        <taxon>Pseudomonadota</taxon>
        <taxon>Alphaproteobacteria</taxon>
        <taxon>Hyphomicrobiales</taxon>
        <taxon>Flaviflagellibacter</taxon>
    </lineage>
</organism>
<accession>A0ABV9YVE0</accession>
<evidence type="ECO:0000313" key="3">
    <source>
        <dbReference type="Proteomes" id="UP001595796"/>
    </source>
</evidence>
<dbReference type="RefSeq" id="WP_114955379.1">
    <property type="nucleotide sequence ID" value="NZ_JBHSJF010000001.1"/>
</dbReference>
<name>A0ABV9YVE0_9HYPH</name>
<feature type="region of interest" description="Disordered" evidence="1">
    <location>
        <begin position="206"/>
        <end position="242"/>
    </location>
</feature>
<keyword evidence="3" id="KW-1185">Reference proteome</keyword>
<dbReference type="GO" id="GO:0016787">
    <property type="term" value="F:hydrolase activity"/>
    <property type="evidence" value="ECO:0007669"/>
    <property type="project" value="UniProtKB-KW"/>
</dbReference>
<evidence type="ECO:0000313" key="2">
    <source>
        <dbReference type="EMBL" id="MFC5066601.1"/>
    </source>
</evidence>
<reference evidence="3" key="1">
    <citation type="journal article" date="2019" name="Int. J. Syst. Evol. Microbiol.">
        <title>The Global Catalogue of Microorganisms (GCM) 10K type strain sequencing project: providing services to taxonomists for standard genome sequencing and annotation.</title>
        <authorList>
            <consortium name="The Broad Institute Genomics Platform"/>
            <consortium name="The Broad Institute Genome Sequencing Center for Infectious Disease"/>
            <person name="Wu L."/>
            <person name="Ma J."/>
        </authorList>
    </citation>
    <scope>NUCLEOTIDE SEQUENCE [LARGE SCALE GENOMIC DNA]</scope>
    <source>
        <strain evidence="3">CGMCC 1.16444</strain>
    </source>
</reference>
<protein>
    <submittedName>
        <fullName evidence="2">Protein phosphatase CheZ</fullName>
        <ecNumber evidence="2">3.6.1.-</ecNumber>
    </submittedName>
</protein>
<proteinExistence type="predicted"/>